<name>A0AAV8UIR4_9RHOD</name>
<accession>A0AAV8UIR4</accession>
<dbReference type="AlphaFoldDB" id="A0AAV8UIR4"/>
<dbReference type="PANTHER" id="PTHR11220:SF58">
    <property type="entry name" value="SOUL HEME-BINDING FAMILY PROTEIN"/>
    <property type="match status" value="1"/>
</dbReference>
<dbReference type="Pfam" id="PF04832">
    <property type="entry name" value="SOUL"/>
    <property type="match status" value="1"/>
</dbReference>
<dbReference type="InterPro" id="IPR006917">
    <property type="entry name" value="SOUL_heme-bd"/>
</dbReference>
<sequence length="358" mass="39793">MEAFIGLSGNGIGVARGREVGICGRVRRFETDGEKTASWREELKILLDRNTSMDTRGVLLFDMLKQSPEIAEELAGEVCEKSGADGVRPVLNQIVNDVLPELPDKAPLIASKVLKDLSELPTTLPKTVEDIREFSQKNSAQLPELVRREAMNVMKKTPDGLETPDYTVVLSAEHFEVREYGSYVIAETSMPSKQDYSEAEAVQASADGFNTLAGYIFGGNEEGEKISMTTPVVMDRNDDKSTMSFVLPSKYSMDSVPQPNSPKVTVKETTTQLFACKEFPGFATEGEAKRQLATLKSYIGREPNITMEDSERYQLLQYNPPYTLPWLRRNEIMIPVLMNAEVEAEEAEEAEAEAPESE</sequence>
<keyword evidence="3" id="KW-1185">Reference proteome</keyword>
<dbReference type="Gene3D" id="3.20.80.10">
    <property type="entry name" value="Regulatory factor, effector binding domain"/>
    <property type="match status" value="1"/>
</dbReference>
<evidence type="ECO:0000313" key="2">
    <source>
        <dbReference type="EMBL" id="KAJ8900953.1"/>
    </source>
</evidence>
<organism evidence="2 3">
    <name type="scientific">Rhodosorus marinus</name>
    <dbReference type="NCBI Taxonomy" id="101924"/>
    <lineage>
        <taxon>Eukaryota</taxon>
        <taxon>Rhodophyta</taxon>
        <taxon>Stylonematophyceae</taxon>
        <taxon>Stylonematales</taxon>
        <taxon>Stylonemataceae</taxon>
        <taxon>Rhodosorus</taxon>
    </lineage>
</organism>
<dbReference type="EMBL" id="JAMWBK010000013">
    <property type="protein sequence ID" value="KAJ8900953.1"/>
    <property type="molecule type" value="Genomic_DNA"/>
</dbReference>
<evidence type="ECO:0000256" key="1">
    <source>
        <dbReference type="ARBA" id="ARBA00009817"/>
    </source>
</evidence>
<comment type="similarity">
    <text evidence="1">Belongs to the HEBP family.</text>
</comment>
<evidence type="ECO:0008006" key="4">
    <source>
        <dbReference type="Google" id="ProtNLM"/>
    </source>
</evidence>
<dbReference type="SUPFAM" id="SSF55136">
    <property type="entry name" value="Probable bacterial effector-binding domain"/>
    <property type="match status" value="1"/>
</dbReference>
<comment type="caution">
    <text evidence="2">The sequence shown here is derived from an EMBL/GenBank/DDBJ whole genome shotgun (WGS) entry which is preliminary data.</text>
</comment>
<dbReference type="InterPro" id="IPR011256">
    <property type="entry name" value="Reg_factor_effector_dom_sf"/>
</dbReference>
<protein>
    <recommendedName>
        <fullName evidence="4">Heme-binding protein</fullName>
    </recommendedName>
</protein>
<dbReference type="Proteomes" id="UP001157974">
    <property type="component" value="Unassembled WGS sequence"/>
</dbReference>
<reference evidence="2 3" key="1">
    <citation type="journal article" date="2023" name="Nat. Commun.">
        <title>Origin of minicircular mitochondrial genomes in red algae.</title>
        <authorList>
            <person name="Lee Y."/>
            <person name="Cho C.H."/>
            <person name="Lee Y.M."/>
            <person name="Park S.I."/>
            <person name="Yang J.H."/>
            <person name="West J.A."/>
            <person name="Bhattacharya D."/>
            <person name="Yoon H.S."/>
        </authorList>
    </citation>
    <scope>NUCLEOTIDE SEQUENCE [LARGE SCALE GENOMIC DNA]</scope>
    <source>
        <strain evidence="2 3">CCMP1338</strain>
        <tissue evidence="2">Whole cell</tissue>
    </source>
</reference>
<dbReference type="PANTHER" id="PTHR11220">
    <property type="entry name" value="HEME-BINDING PROTEIN-RELATED"/>
    <property type="match status" value="1"/>
</dbReference>
<gene>
    <name evidence="2" type="ORF">NDN08_000250</name>
</gene>
<evidence type="ECO:0000313" key="3">
    <source>
        <dbReference type="Proteomes" id="UP001157974"/>
    </source>
</evidence>
<proteinExistence type="inferred from homology"/>